<evidence type="ECO:0000259" key="3">
    <source>
        <dbReference type="Pfam" id="PF00535"/>
    </source>
</evidence>
<dbReference type="GO" id="GO:0050501">
    <property type="term" value="F:hyaluronan synthase activity"/>
    <property type="evidence" value="ECO:0007669"/>
    <property type="project" value="UniProtKB-EC"/>
</dbReference>
<evidence type="ECO:0000256" key="1">
    <source>
        <dbReference type="ARBA" id="ARBA00022676"/>
    </source>
</evidence>
<accession>A0A174ZLP0</accession>
<dbReference type="PANTHER" id="PTHR22916">
    <property type="entry name" value="GLYCOSYLTRANSFERASE"/>
    <property type="match status" value="1"/>
</dbReference>
<proteinExistence type="predicted"/>
<gene>
    <name evidence="4" type="primary">hyaD_1</name>
    <name evidence="4" type="ORF">ERS852540_01036</name>
</gene>
<name>A0A174ZLP0_9FIRM</name>
<dbReference type="Pfam" id="PF00535">
    <property type="entry name" value="Glycos_transf_2"/>
    <property type="match status" value="1"/>
</dbReference>
<dbReference type="STRING" id="39492.ERS852540_01036"/>
<dbReference type="Gene3D" id="3.90.550.10">
    <property type="entry name" value="Spore Coat Polysaccharide Biosynthesis Protein SpsA, Chain A"/>
    <property type="match status" value="1"/>
</dbReference>
<feature type="domain" description="Glycosyltransferase 2-like" evidence="3">
    <location>
        <begin position="14"/>
        <end position="179"/>
    </location>
</feature>
<dbReference type="OrthoDB" id="1640114at2"/>
<evidence type="ECO:0000256" key="2">
    <source>
        <dbReference type="ARBA" id="ARBA00022679"/>
    </source>
</evidence>
<organism evidence="4 5">
    <name type="scientific">[Eubacterium] siraeum</name>
    <dbReference type="NCBI Taxonomy" id="39492"/>
    <lineage>
        <taxon>Bacteria</taxon>
        <taxon>Bacillati</taxon>
        <taxon>Bacillota</taxon>
        <taxon>Clostridia</taxon>
        <taxon>Eubacteriales</taxon>
        <taxon>Oscillospiraceae</taxon>
        <taxon>Oscillospiraceae incertae sedis</taxon>
    </lineage>
</organism>
<protein>
    <submittedName>
        <fullName evidence="4">Hyaluronan synthase</fullName>
        <ecNumber evidence="4">2.4.1.212</ecNumber>
    </submittedName>
</protein>
<sequence length="325" mass="37118">MNTDNMRERAVAVSVVVPVYNVEKYIERCLDSLVRQKFGYEYEIIIVNDGTKDNSMTIADRFASEYDFIRIITQQNAGLSAARNTGLANARGEYIAFVDSDDFVSPFYISEMYTLAVKNNADIVQCRYCNYFEKSDRSINVLLSHRNGVIGGKKAFEKLISDVSVRNYAWNKLYRRSLFTDNNISYPVGKCFEDVITTPRLFACAENVAFTRKVLYSYAHRPDSITGLAGRKMVDSYLEAYLILSEYLAENGIYYICRTRISVMTLKVLITLYGMIARQYMAGKGNGGSYISDCREVRNTVKKQLRLLSPAYLKRAQKKQLSKTN</sequence>
<dbReference type="InterPro" id="IPR029044">
    <property type="entry name" value="Nucleotide-diphossugar_trans"/>
</dbReference>
<keyword evidence="1 4" id="KW-0328">Glycosyltransferase</keyword>
<dbReference type="EC" id="2.4.1.212" evidence="4"/>
<evidence type="ECO:0000313" key="4">
    <source>
        <dbReference type="EMBL" id="CUQ85056.1"/>
    </source>
</evidence>
<dbReference type="CDD" id="cd00761">
    <property type="entry name" value="Glyco_tranf_GTA_type"/>
    <property type="match status" value="1"/>
</dbReference>
<dbReference type="AlphaFoldDB" id="A0A174ZLP0"/>
<dbReference type="InterPro" id="IPR001173">
    <property type="entry name" value="Glyco_trans_2-like"/>
</dbReference>
<dbReference type="EMBL" id="CZBY01000006">
    <property type="protein sequence ID" value="CUQ85056.1"/>
    <property type="molecule type" value="Genomic_DNA"/>
</dbReference>
<dbReference type="Proteomes" id="UP000095662">
    <property type="component" value="Unassembled WGS sequence"/>
</dbReference>
<dbReference type="SUPFAM" id="SSF53448">
    <property type="entry name" value="Nucleotide-diphospho-sugar transferases"/>
    <property type="match status" value="1"/>
</dbReference>
<reference evidence="4 5" key="1">
    <citation type="submission" date="2015-09" db="EMBL/GenBank/DDBJ databases">
        <authorList>
            <consortium name="Pathogen Informatics"/>
        </authorList>
    </citation>
    <scope>NUCLEOTIDE SEQUENCE [LARGE SCALE GENOMIC DNA]</scope>
    <source>
        <strain evidence="4 5">2789STDY5834928</strain>
    </source>
</reference>
<keyword evidence="2 4" id="KW-0808">Transferase</keyword>
<evidence type="ECO:0000313" key="5">
    <source>
        <dbReference type="Proteomes" id="UP000095662"/>
    </source>
</evidence>
<dbReference type="PANTHER" id="PTHR22916:SF51">
    <property type="entry name" value="GLYCOSYLTRANSFERASE EPSH-RELATED"/>
    <property type="match status" value="1"/>
</dbReference>